<dbReference type="InterPro" id="IPR036365">
    <property type="entry name" value="PGBD-like_sf"/>
</dbReference>
<dbReference type="GO" id="GO:0005576">
    <property type="term" value="C:extracellular region"/>
    <property type="evidence" value="ECO:0007669"/>
    <property type="project" value="TreeGrafter"/>
</dbReference>
<dbReference type="Gene3D" id="2.40.440.10">
    <property type="entry name" value="L,D-transpeptidase catalytic domain-like"/>
    <property type="match status" value="1"/>
</dbReference>
<dbReference type="CDD" id="cd16913">
    <property type="entry name" value="YkuD_like"/>
    <property type="match status" value="1"/>
</dbReference>
<dbReference type="Pfam" id="PF03734">
    <property type="entry name" value="YkuD"/>
    <property type="match status" value="1"/>
</dbReference>
<keyword evidence="6 7" id="KW-0961">Cell wall biogenesis/degradation</keyword>
<dbReference type="SUPFAM" id="SSF47090">
    <property type="entry name" value="PGBD-like"/>
    <property type="match status" value="2"/>
</dbReference>
<keyword evidence="3" id="KW-0808">Transferase</keyword>
<protein>
    <submittedName>
        <fullName evidence="10">Peptidoglycan-binding protein</fullName>
    </submittedName>
</protein>
<keyword evidence="11" id="KW-1185">Reference proteome</keyword>
<dbReference type="UniPathway" id="UPA00219"/>
<evidence type="ECO:0000256" key="6">
    <source>
        <dbReference type="ARBA" id="ARBA00023316"/>
    </source>
</evidence>
<evidence type="ECO:0000313" key="10">
    <source>
        <dbReference type="EMBL" id="AVP56815.1"/>
    </source>
</evidence>
<dbReference type="InterPro" id="IPR036366">
    <property type="entry name" value="PGBDSf"/>
</dbReference>
<organism evidence="10 11">
    <name type="scientific">Pulveribacter suum</name>
    <dbReference type="NCBI Taxonomy" id="2116657"/>
    <lineage>
        <taxon>Bacteria</taxon>
        <taxon>Pseudomonadati</taxon>
        <taxon>Pseudomonadota</taxon>
        <taxon>Betaproteobacteria</taxon>
        <taxon>Burkholderiales</taxon>
        <taxon>Comamonadaceae</taxon>
        <taxon>Pulveribacter</taxon>
    </lineage>
</organism>
<dbReference type="Pfam" id="PF01471">
    <property type="entry name" value="PG_binding_1"/>
    <property type="match status" value="2"/>
</dbReference>
<dbReference type="OrthoDB" id="8887048at2"/>
<comment type="similarity">
    <text evidence="2">Belongs to the YkuD family.</text>
</comment>
<dbReference type="PROSITE" id="PS52029">
    <property type="entry name" value="LD_TPASE"/>
    <property type="match status" value="1"/>
</dbReference>
<sequence length="343" mass="38209">MISQRFPRRLAALAALAAGLCAAAAQARNLPSSEAPRPAPATRATADGQEVLRFKMQSPQVRELQVRLRQAKYLAVVDVEDRFGMLTREAVIKLQKDAGLRATGAVDPATWQALAARSRAPTQAELNNTDVGPWFVAPGEPAFMMELQHRLKQAGVYQGAVDGVFNDATRAAIAAWRTRIGLPASEVMDERTWTPLIRRTRLPRYADLFGAPPQSSLTQELHASCATGRVVCISKQQKKMSYVEDGRVRFTREARFAMPGWDSPEGEFRIWYMNHETVSKIFGERTPMPYALFYQGNVAIHFSQDFADKGYGGGSHGCSQLRDYQVAKWLYEQVKVGDRVVVY</sequence>
<gene>
    <name evidence="10" type="ORF">C7H73_03430</name>
</gene>
<keyword evidence="4 7" id="KW-0133">Cell shape</keyword>
<evidence type="ECO:0000256" key="1">
    <source>
        <dbReference type="ARBA" id="ARBA00004752"/>
    </source>
</evidence>
<keyword evidence="8" id="KW-0732">Signal</keyword>
<dbReference type="InterPro" id="IPR050979">
    <property type="entry name" value="LD-transpeptidase"/>
</dbReference>
<comment type="pathway">
    <text evidence="1 7">Cell wall biogenesis; peptidoglycan biosynthesis.</text>
</comment>
<feature type="chain" id="PRO_5015156985" evidence="8">
    <location>
        <begin position="28"/>
        <end position="343"/>
    </location>
</feature>
<evidence type="ECO:0000256" key="2">
    <source>
        <dbReference type="ARBA" id="ARBA00005992"/>
    </source>
</evidence>
<dbReference type="GO" id="GO:0008360">
    <property type="term" value="P:regulation of cell shape"/>
    <property type="evidence" value="ECO:0007669"/>
    <property type="project" value="UniProtKB-UniRule"/>
</dbReference>
<evidence type="ECO:0000256" key="8">
    <source>
        <dbReference type="SAM" id="SignalP"/>
    </source>
</evidence>
<dbReference type="AlphaFoldDB" id="A0A2P1NID7"/>
<dbReference type="RefSeq" id="WP_106845372.1">
    <property type="nucleotide sequence ID" value="NZ_CP027792.1"/>
</dbReference>
<name>A0A2P1NID7_9BURK</name>
<evidence type="ECO:0000256" key="7">
    <source>
        <dbReference type="PROSITE-ProRule" id="PRU01373"/>
    </source>
</evidence>
<dbReference type="KEGG" id="melm:C7H73_03430"/>
<dbReference type="GO" id="GO:0071555">
    <property type="term" value="P:cell wall organization"/>
    <property type="evidence" value="ECO:0007669"/>
    <property type="project" value="UniProtKB-UniRule"/>
</dbReference>
<dbReference type="InterPro" id="IPR005490">
    <property type="entry name" value="LD_TPept_cat_dom"/>
</dbReference>
<dbReference type="GO" id="GO:0016740">
    <property type="term" value="F:transferase activity"/>
    <property type="evidence" value="ECO:0007669"/>
    <property type="project" value="UniProtKB-KW"/>
</dbReference>
<dbReference type="Proteomes" id="UP000241829">
    <property type="component" value="Chromosome"/>
</dbReference>
<evidence type="ECO:0000256" key="3">
    <source>
        <dbReference type="ARBA" id="ARBA00022679"/>
    </source>
</evidence>
<evidence type="ECO:0000313" key="11">
    <source>
        <dbReference type="Proteomes" id="UP000241829"/>
    </source>
</evidence>
<feature type="active site" description="Nucleophile" evidence="7">
    <location>
        <position position="318"/>
    </location>
</feature>
<dbReference type="Gene3D" id="1.10.101.10">
    <property type="entry name" value="PGBD-like superfamily/PGBD"/>
    <property type="match status" value="2"/>
</dbReference>
<dbReference type="EMBL" id="CP027792">
    <property type="protein sequence ID" value="AVP56815.1"/>
    <property type="molecule type" value="Genomic_DNA"/>
</dbReference>
<evidence type="ECO:0000256" key="4">
    <source>
        <dbReference type="ARBA" id="ARBA00022960"/>
    </source>
</evidence>
<evidence type="ECO:0000259" key="9">
    <source>
        <dbReference type="PROSITE" id="PS52029"/>
    </source>
</evidence>
<proteinExistence type="inferred from homology"/>
<dbReference type="SUPFAM" id="SSF141523">
    <property type="entry name" value="L,D-transpeptidase catalytic domain-like"/>
    <property type="match status" value="1"/>
</dbReference>
<dbReference type="GO" id="GO:0018104">
    <property type="term" value="P:peptidoglycan-protein cross-linking"/>
    <property type="evidence" value="ECO:0007669"/>
    <property type="project" value="TreeGrafter"/>
</dbReference>
<reference evidence="11" key="1">
    <citation type="submission" date="2018-03" db="EMBL/GenBank/DDBJ databases">
        <title>Genome sequencing of Melaminivora sp. strain SC2-7.</title>
        <authorList>
            <person name="Kim S.-J."/>
            <person name="Heo J."/>
            <person name="Ahn J.-H."/>
            <person name="Kwon S.-W."/>
        </authorList>
    </citation>
    <scope>NUCLEOTIDE SEQUENCE [LARGE SCALE GENOMIC DNA]</scope>
    <source>
        <strain evidence="11">SC2-7</strain>
    </source>
</reference>
<dbReference type="InterPro" id="IPR002477">
    <property type="entry name" value="Peptidoglycan-bd-like"/>
</dbReference>
<dbReference type="InterPro" id="IPR038063">
    <property type="entry name" value="Transpep_catalytic_dom"/>
</dbReference>
<dbReference type="GO" id="GO:0071972">
    <property type="term" value="F:peptidoglycan L,D-transpeptidase activity"/>
    <property type="evidence" value="ECO:0007669"/>
    <property type="project" value="TreeGrafter"/>
</dbReference>
<feature type="active site" description="Proton donor/acceptor" evidence="7">
    <location>
        <position position="301"/>
    </location>
</feature>
<keyword evidence="5 7" id="KW-0573">Peptidoglycan synthesis</keyword>
<dbReference type="PANTHER" id="PTHR30582">
    <property type="entry name" value="L,D-TRANSPEPTIDASE"/>
    <property type="match status" value="1"/>
</dbReference>
<feature type="domain" description="L,D-TPase catalytic" evidence="9">
    <location>
        <begin position="229"/>
        <end position="343"/>
    </location>
</feature>
<accession>A0A2P1NID7</accession>
<feature type="signal peptide" evidence="8">
    <location>
        <begin position="1"/>
        <end position="27"/>
    </location>
</feature>
<dbReference type="PANTHER" id="PTHR30582:SF33">
    <property type="entry name" value="EXPORTED PROTEIN"/>
    <property type="match status" value="1"/>
</dbReference>
<evidence type="ECO:0000256" key="5">
    <source>
        <dbReference type="ARBA" id="ARBA00022984"/>
    </source>
</evidence>